<name>A0A8J4TSS0_9TREM</name>
<accession>A0A8J4TSS0</accession>
<protein>
    <submittedName>
        <fullName evidence="1">Uncharacterized protein</fullName>
    </submittedName>
</protein>
<evidence type="ECO:0000313" key="2">
    <source>
        <dbReference type="Proteomes" id="UP000748531"/>
    </source>
</evidence>
<proteinExistence type="predicted"/>
<dbReference type="EMBL" id="LUCH01000132">
    <property type="protein sequence ID" value="KAF5406004.1"/>
    <property type="molecule type" value="Genomic_DNA"/>
</dbReference>
<keyword evidence="2" id="KW-1185">Reference proteome</keyword>
<dbReference type="AlphaFoldDB" id="A0A8J4TSS0"/>
<dbReference type="Proteomes" id="UP000748531">
    <property type="component" value="Unassembled WGS sequence"/>
</dbReference>
<reference evidence="1" key="1">
    <citation type="submission" date="2019-05" db="EMBL/GenBank/DDBJ databases">
        <title>Annotation for the trematode Paragonimus heterotremus.</title>
        <authorList>
            <person name="Choi Y.-J."/>
        </authorList>
    </citation>
    <scope>NUCLEOTIDE SEQUENCE</scope>
    <source>
        <strain evidence="1">LC</strain>
    </source>
</reference>
<evidence type="ECO:0000313" key="1">
    <source>
        <dbReference type="EMBL" id="KAF5406004.1"/>
    </source>
</evidence>
<organism evidence="1 2">
    <name type="scientific">Paragonimus heterotremus</name>
    <dbReference type="NCBI Taxonomy" id="100268"/>
    <lineage>
        <taxon>Eukaryota</taxon>
        <taxon>Metazoa</taxon>
        <taxon>Spiralia</taxon>
        <taxon>Lophotrochozoa</taxon>
        <taxon>Platyhelminthes</taxon>
        <taxon>Trematoda</taxon>
        <taxon>Digenea</taxon>
        <taxon>Plagiorchiida</taxon>
        <taxon>Troglotremata</taxon>
        <taxon>Troglotrematidae</taxon>
        <taxon>Paragonimus</taxon>
    </lineage>
</organism>
<gene>
    <name evidence="1" type="ORF">PHET_00179</name>
</gene>
<sequence length="88" mass="9326">MADTIEIAPTAGIPTTALMEGAVARRCMLGSCFDLGIGILRLFNPRRLRRTWLSASNNHHKGYSSVSISGNVENASSRDVGGLCSGMS</sequence>
<comment type="caution">
    <text evidence="1">The sequence shown here is derived from an EMBL/GenBank/DDBJ whole genome shotgun (WGS) entry which is preliminary data.</text>
</comment>